<name>A0ABS3KE14_9PROT</name>
<keyword evidence="1" id="KW-0812">Transmembrane</keyword>
<feature type="transmembrane region" description="Helical" evidence="1">
    <location>
        <begin position="16"/>
        <end position="35"/>
    </location>
</feature>
<accession>A0ABS3KE14</accession>
<feature type="transmembrane region" description="Helical" evidence="1">
    <location>
        <begin position="274"/>
        <end position="299"/>
    </location>
</feature>
<feature type="transmembrane region" description="Helical" evidence="1">
    <location>
        <begin position="240"/>
        <end position="262"/>
    </location>
</feature>
<evidence type="ECO:0000256" key="1">
    <source>
        <dbReference type="SAM" id="Phobius"/>
    </source>
</evidence>
<dbReference type="InterPro" id="IPR018710">
    <property type="entry name" value="DUF2232"/>
</dbReference>
<feature type="transmembrane region" description="Helical" evidence="1">
    <location>
        <begin position="84"/>
        <end position="103"/>
    </location>
</feature>
<keyword evidence="1" id="KW-1133">Transmembrane helix</keyword>
<feature type="transmembrane region" description="Helical" evidence="1">
    <location>
        <begin position="219"/>
        <end position="234"/>
    </location>
</feature>
<dbReference type="RefSeq" id="WP_207448124.1">
    <property type="nucleotide sequence ID" value="NZ_CP061091.1"/>
</dbReference>
<dbReference type="Pfam" id="PF09991">
    <property type="entry name" value="DUF2232"/>
    <property type="match status" value="1"/>
</dbReference>
<dbReference type="EMBL" id="JACTNF010000014">
    <property type="protein sequence ID" value="MBO1075721.1"/>
    <property type="molecule type" value="Genomic_DNA"/>
</dbReference>
<gene>
    <name evidence="2" type="ORF">IAI60_13985</name>
</gene>
<evidence type="ECO:0000313" key="3">
    <source>
        <dbReference type="Proteomes" id="UP001518990"/>
    </source>
</evidence>
<feature type="transmembrane region" description="Helical" evidence="1">
    <location>
        <begin position="42"/>
        <end position="72"/>
    </location>
</feature>
<feature type="transmembrane region" description="Helical" evidence="1">
    <location>
        <begin position="176"/>
        <end position="198"/>
    </location>
</feature>
<dbReference type="Proteomes" id="UP001518990">
    <property type="component" value="Unassembled WGS sequence"/>
</dbReference>
<keyword evidence="3" id="KW-1185">Reference proteome</keyword>
<organism evidence="2 3">
    <name type="scientific">Roseomonas marmotae</name>
    <dbReference type="NCBI Taxonomy" id="2768161"/>
    <lineage>
        <taxon>Bacteria</taxon>
        <taxon>Pseudomonadati</taxon>
        <taxon>Pseudomonadota</taxon>
        <taxon>Alphaproteobacteria</taxon>
        <taxon>Acetobacterales</taxon>
        <taxon>Roseomonadaceae</taxon>
        <taxon>Roseomonas</taxon>
    </lineage>
</organism>
<evidence type="ECO:0000313" key="2">
    <source>
        <dbReference type="EMBL" id="MBO1075721.1"/>
    </source>
</evidence>
<comment type="caution">
    <text evidence="2">The sequence shown here is derived from an EMBL/GenBank/DDBJ whole genome shotgun (WGS) entry which is preliminary data.</text>
</comment>
<reference evidence="2 3" key="1">
    <citation type="submission" date="2020-09" db="EMBL/GenBank/DDBJ databases">
        <title>Roseomonas.</title>
        <authorList>
            <person name="Zhu W."/>
        </authorList>
    </citation>
    <scope>NUCLEOTIDE SEQUENCE [LARGE SCALE GENOMIC DNA]</scope>
    <source>
        <strain evidence="2 3">1311</strain>
    </source>
</reference>
<proteinExistence type="predicted"/>
<sequence>MSTGTPRTGLTNDPRVLAGAAAGLVSALAAIWTFRGLPLGSILFWFVPLPLFLAGLGFGLPSLLIALAAAGLALLVDSASMTPLMVYLGTFGVPAVLLLGAGLRGLTQGGGHVALGLPLTLLGLWPAAIVLLAAMLLSGLEGGLEQWLLGAVELALTRMGVEDPGTLAVQIVRLQAAALAVWLAFVLVANAAIAQRLLQRQGLGPVPAIRWHTARLPRWYPALPAVAALGWLLADPANALTPLSLCLVLTVPLLLQGLAVLHTRLRPAKARAPILVLAYTLLLVFSLPGAIILVVLGLVDQFGRRNPPPANT</sequence>
<protein>
    <submittedName>
        <fullName evidence="2">DUF2232 domain-containing protein</fullName>
    </submittedName>
</protein>
<keyword evidence="1" id="KW-0472">Membrane</keyword>
<feature type="transmembrane region" description="Helical" evidence="1">
    <location>
        <begin position="115"/>
        <end position="137"/>
    </location>
</feature>